<reference evidence="1" key="1">
    <citation type="journal article" date="2023" name="Mol. Biol. Evol.">
        <title>Third-Generation Sequencing Reveals the Adaptive Role of the Epigenome in Three Deep-Sea Polychaetes.</title>
        <authorList>
            <person name="Perez M."/>
            <person name="Aroh O."/>
            <person name="Sun Y."/>
            <person name="Lan Y."/>
            <person name="Juniper S.K."/>
            <person name="Young C.R."/>
            <person name="Angers B."/>
            <person name="Qian P.Y."/>
        </authorList>
    </citation>
    <scope>NUCLEOTIDE SEQUENCE</scope>
    <source>
        <strain evidence="1">R07B-5</strain>
    </source>
</reference>
<dbReference type="EMBL" id="JAODUO010001439">
    <property type="protein sequence ID" value="KAK2163951.1"/>
    <property type="molecule type" value="Genomic_DNA"/>
</dbReference>
<dbReference type="Proteomes" id="UP001209878">
    <property type="component" value="Unassembled WGS sequence"/>
</dbReference>
<comment type="caution">
    <text evidence="1">The sequence shown here is derived from an EMBL/GenBank/DDBJ whole genome shotgun (WGS) entry which is preliminary data.</text>
</comment>
<dbReference type="AlphaFoldDB" id="A0AAD9K2Z0"/>
<organism evidence="1 2">
    <name type="scientific">Ridgeia piscesae</name>
    <name type="common">Tubeworm</name>
    <dbReference type="NCBI Taxonomy" id="27915"/>
    <lineage>
        <taxon>Eukaryota</taxon>
        <taxon>Metazoa</taxon>
        <taxon>Spiralia</taxon>
        <taxon>Lophotrochozoa</taxon>
        <taxon>Annelida</taxon>
        <taxon>Polychaeta</taxon>
        <taxon>Sedentaria</taxon>
        <taxon>Canalipalpata</taxon>
        <taxon>Sabellida</taxon>
        <taxon>Siboglinidae</taxon>
        <taxon>Ridgeia</taxon>
    </lineage>
</organism>
<proteinExistence type="predicted"/>
<accession>A0AAD9K2Z0</accession>
<name>A0AAD9K2Z0_RIDPI</name>
<evidence type="ECO:0000313" key="2">
    <source>
        <dbReference type="Proteomes" id="UP001209878"/>
    </source>
</evidence>
<gene>
    <name evidence="1" type="ORF">NP493_1435g01000</name>
</gene>
<sequence length="28" mass="2951">MNQIMVALLAATFAAVVYSVPTNLKGKV</sequence>
<protein>
    <submittedName>
        <fullName evidence="1">Uncharacterized protein</fullName>
    </submittedName>
</protein>
<keyword evidence="2" id="KW-1185">Reference proteome</keyword>
<evidence type="ECO:0000313" key="1">
    <source>
        <dbReference type="EMBL" id="KAK2163951.1"/>
    </source>
</evidence>